<dbReference type="Proteomes" id="UP000570361">
    <property type="component" value="Unassembled WGS sequence"/>
</dbReference>
<dbReference type="RefSeq" id="WP_183601934.1">
    <property type="nucleotide sequence ID" value="NZ_JACHXK010000010.1"/>
</dbReference>
<accession>A0A7W5B097</accession>
<gene>
    <name evidence="1" type="ORF">FHS18_004117</name>
</gene>
<reference evidence="1 2" key="1">
    <citation type="submission" date="2020-08" db="EMBL/GenBank/DDBJ databases">
        <title>Genomic Encyclopedia of Type Strains, Phase III (KMG-III): the genomes of soil and plant-associated and newly described type strains.</title>
        <authorList>
            <person name="Whitman W."/>
        </authorList>
    </citation>
    <scope>NUCLEOTIDE SEQUENCE [LARGE SCALE GENOMIC DNA]</scope>
    <source>
        <strain evidence="1 2">CECT 5862</strain>
    </source>
</reference>
<evidence type="ECO:0000313" key="2">
    <source>
        <dbReference type="Proteomes" id="UP000570361"/>
    </source>
</evidence>
<sequence length="83" mass="9479">MKPMVRASLQPIFGYEHDRSDLGRQPLASPALFFGPWDLPSISSMDPWRSFVGRSNRRESKLGCAGKLRLPDHEHHHLTREAV</sequence>
<dbReference type="AlphaFoldDB" id="A0A7W5B097"/>
<name>A0A7W5B097_9BACL</name>
<dbReference type="EMBL" id="JACHXK010000010">
    <property type="protein sequence ID" value="MBB3112039.1"/>
    <property type="molecule type" value="Genomic_DNA"/>
</dbReference>
<evidence type="ECO:0000313" key="1">
    <source>
        <dbReference type="EMBL" id="MBB3112039.1"/>
    </source>
</evidence>
<proteinExistence type="predicted"/>
<organism evidence="1 2">
    <name type="scientific">Paenibacillus phyllosphaerae</name>
    <dbReference type="NCBI Taxonomy" id="274593"/>
    <lineage>
        <taxon>Bacteria</taxon>
        <taxon>Bacillati</taxon>
        <taxon>Bacillota</taxon>
        <taxon>Bacilli</taxon>
        <taxon>Bacillales</taxon>
        <taxon>Paenibacillaceae</taxon>
        <taxon>Paenibacillus</taxon>
    </lineage>
</organism>
<comment type="caution">
    <text evidence="1">The sequence shown here is derived from an EMBL/GenBank/DDBJ whole genome shotgun (WGS) entry which is preliminary data.</text>
</comment>
<protein>
    <submittedName>
        <fullName evidence="1">Uncharacterized protein</fullName>
    </submittedName>
</protein>
<keyword evidence="2" id="KW-1185">Reference proteome</keyword>